<feature type="region of interest" description="Disordered" evidence="2">
    <location>
        <begin position="33"/>
        <end position="75"/>
    </location>
</feature>
<dbReference type="GO" id="GO:0004479">
    <property type="term" value="F:methionyl-tRNA formyltransferase activity"/>
    <property type="evidence" value="ECO:0007669"/>
    <property type="project" value="UniProtKB-EC"/>
</dbReference>
<dbReference type="CDD" id="cd08646">
    <property type="entry name" value="FMT_core_Met-tRNA-FMT_N"/>
    <property type="match status" value="1"/>
</dbReference>
<protein>
    <recommendedName>
        <fullName evidence="1">methionyl-tRNA formyltransferase</fullName>
        <ecNumber evidence="1">2.1.2.9</ecNumber>
    </recommendedName>
</protein>
<feature type="domain" description="Formyl transferase N-terminal" evidence="3">
    <location>
        <begin position="84"/>
        <end position="289"/>
    </location>
</feature>
<evidence type="ECO:0000313" key="5">
    <source>
        <dbReference type="Proteomes" id="UP000094444"/>
    </source>
</evidence>
<comment type="caution">
    <text evidence="4">The sequence shown here is derived from an EMBL/GenBank/DDBJ whole genome shotgun (WGS) entry which is preliminary data.</text>
</comment>
<dbReference type="Proteomes" id="UP000094444">
    <property type="component" value="Unassembled WGS sequence"/>
</dbReference>
<evidence type="ECO:0000313" key="4">
    <source>
        <dbReference type="EMBL" id="POS78938.1"/>
    </source>
</evidence>
<dbReference type="Pfam" id="PF00551">
    <property type="entry name" value="Formyl_trans_N"/>
    <property type="match status" value="1"/>
</dbReference>
<dbReference type="PANTHER" id="PTHR11138:SF5">
    <property type="entry name" value="METHIONYL-TRNA FORMYLTRANSFERASE, MITOCHONDRIAL"/>
    <property type="match status" value="1"/>
</dbReference>
<dbReference type="EMBL" id="MAVT02000149">
    <property type="protein sequence ID" value="POS78938.1"/>
    <property type="molecule type" value="Genomic_DNA"/>
</dbReference>
<reference evidence="4" key="1">
    <citation type="submission" date="2017-09" db="EMBL/GenBank/DDBJ databases">
        <title>Polyketide synthases of a Diaporthe helianthi virulent isolate.</title>
        <authorList>
            <person name="Baroncelli R."/>
        </authorList>
    </citation>
    <scope>NUCLEOTIDE SEQUENCE [LARGE SCALE GENOMIC DNA]</scope>
    <source>
        <strain evidence="4">7/96</strain>
    </source>
</reference>
<dbReference type="InterPro" id="IPR036477">
    <property type="entry name" value="Formyl_transf_N_sf"/>
</dbReference>
<dbReference type="InterPro" id="IPR002376">
    <property type="entry name" value="Formyl_transf_N"/>
</dbReference>
<evidence type="ECO:0000259" key="3">
    <source>
        <dbReference type="Pfam" id="PF00551"/>
    </source>
</evidence>
<name>A0A2P5I8X0_DIAHE</name>
<gene>
    <name evidence="4" type="ORF">DHEL01_v202680</name>
</gene>
<dbReference type="AlphaFoldDB" id="A0A2P5I8X0"/>
<feature type="compositionally biased region" description="Low complexity" evidence="2">
    <location>
        <begin position="37"/>
        <end position="53"/>
    </location>
</feature>
<dbReference type="SUPFAM" id="SSF53328">
    <property type="entry name" value="Formyltransferase"/>
    <property type="match status" value="1"/>
</dbReference>
<dbReference type="OrthoDB" id="10268103at2759"/>
<organism evidence="4 5">
    <name type="scientific">Diaporthe helianthi</name>
    <dbReference type="NCBI Taxonomy" id="158607"/>
    <lineage>
        <taxon>Eukaryota</taxon>
        <taxon>Fungi</taxon>
        <taxon>Dikarya</taxon>
        <taxon>Ascomycota</taxon>
        <taxon>Pezizomycotina</taxon>
        <taxon>Sordariomycetes</taxon>
        <taxon>Sordariomycetidae</taxon>
        <taxon>Diaporthales</taxon>
        <taxon>Diaporthaceae</taxon>
        <taxon>Diaporthe</taxon>
    </lineage>
</organism>
<keyword evidence="4" id="KW-0808">Transferase</keyword>
<dbReference type="GO" id="GO:0005739">
    <property type="term" value="C:mitochondrion"/>
    <property type="evidence" value="ECO:0007669"/>
    <property type="project" value="TreeGrafter"/>
</dbReference>
<proteinExistence type="predicted"/>
<accession>A0A2P5I8X0</accession>
<dbReference type="Gene3D" id="3.40.50.12230">
    <property type="match status" value="1"/>
</dbReference>
<evidence type="ECO:0000256" key="2">
    <source>
        <dbReference type="SAM" id="MobiDB-lite"/>
    </source>
</evidence>
<evidence type="ECO:0000256" key="1">
    <source>
        <dbReference type="ARBA" id="ARBA00012261"/>
    </source>
</evidence>
<dbReference type="InterPro" id="IPR041711">
    <property type="entry name" value="Met-tRNA-FMT_N"/>
</dbReference>
<keyword evidence="5" id="KW-1185">Reference proteome</keyword>
<dbReference type="PANTHER" id="PTHR11138">
    <property type="entry name" value="METHIONYL-TRNA FORMYLTRANSFERASE"/>
    <property type="match status" value="1"/>
</dbReference>
<dbReference type="EC" id="2.1.2.9" evidence="1"/>
<sequence>MAPSIRRLTAQRLWCKAYAPCLIQASPSLTTARIRHSSSSSISTTETTTTTTTTPPPPPPAEPAETPNSPYGPWRKLPPTEPLRILFCGSDEFSCASLRALHKLQAEKPKLIKSIDVLVRPGKPVGRGLRRIATGPLFNLAEELGLPVHKRDTFTGWELPPPGHVRHHITGEVMRHPAAHENSHRQPFNLAVAVSFGLFVPPRILRSLRFGGLNVHPSMLPDLRGPGPLQHALLRRRQHVGVTLQTLHERDYDSGAVLAQTPWPGLPVPDGCDVRQLHDMLAEKGAELLAGALQRRVFVPPLQFAGWKPTNDDLDRGLVVDAPKVTKLDSMVDWACWTWGRDKKLYPGGWTAEDLAVRFRAVGVKLNRQGNTGLWTHAITAKNPHEKRLILEDVEAVECPGRLREVVLTIAQAKLSGPAPWLVEHASNRPLPQKVQTAAFDQKDSLNAHDMAQFRVPYLADRHSSVIIPIKVPYRIIDGLVNPAHQEGQLDAIKIKRIKVEGADSSLAAHAISEFKEADITLRDMSTMDFSMETIARLIK</sequence>
<dbReference type="STRING" id="158607.A0A2P5I8X0"/>
<dbReference type="InParanoid" id="A0A2P5I8X0"/>